<dbReference type="GO" id="GO:0016020">
    <property type="term" value="C:membrane"/>
    <property type="evidence" value="ECO:0007669"/>
    <property type="project" value="UniProtKB-SubCell"/>
</dbReference>
<keyword evidence="4 7" id="KW-1133">Transmembrane helix</keyword>
<dbReference type="EMBL" id="CM027689">
    <property type="protein sequence ID" value="KAG0513480.1"/>
    <property type="molecule type" value="Genomic_DNA"/>
</dbReference>
<evidence type="ECO:0000256" key="5">
    <source>
        <dbReference type="ARBA" id="ARBA00023136"/>
    </source>
</evidence>
<sequence>MHSLDCVHADMTLPGGGGATPGDQVRWSSDDAVPVQVPAPCSADRNRSGPGPTSLATHHSTPKRQSIFKPPATPHRKPIHPFYSLLPIPVVEASGGSPEAAREMWVFYMISLPLTVGMVAATLRYFAGPAVPAHVLAVVGYAWLCSLSFVVLVPTDIWTVRSLRLLVLASLAPR</sequence>
<evidence type="ECO:0000256" key="2">
    <source>
        <dbReference type="ARBA" id="ARBA00010487"/>
    </source>
</evidence>
<dbReference type="AlphaFoldDB" id="A0A921Q332"/>
<evidence type="ECO:0000313" key="9">
    <source>
        <dbReference type="Proteomes" id="UP000807115"/>
    </source>
</evidence>
<dbReference type="Proteomes" id="UP000807115">
    <property type="component" value="Chromosome 10"/>
</dbReference>
<reference evidence="8" key="2">
    <citation type="submission" date="2020-10" db="EMBL/GenBank/DDBJ databases">
        <authorList>
            <person name="Cooper E.A."/>
            <person name="Brenton Z.W."/>
            <person name="Flinn B.S."/>
            <person name="Jenkins J."/>
            <person name="Shu S."/>
            <person name="Flowers D."/>
            <person name="Luo F."/>
            <person name="Wang Y."/>
            <person name="Xia P."/>
            <person name="Barry K."/>
            <person name="Daum C."/>
            <person name="Lipzen A."/>
            <person name="Yoshinaga Y."/>
            <person name="Schmutz J."/>
            <person name="Saski C."/>
            <person name="Vermerris W."/>
            <person name="Kresovich S."/>
        </authorList>
    </citation>
    <scope>NUCLEOTIDE SEQUENCE</scope>
</reference>
<evidence type="ECO:0000256" key="4">
    <source>
        <dbReference type="ARBA" id="ARBA00022989"/>
    </source>
</evidence>
<accession>A0A921Q332</accession>
<keyword evidence="3 7" id="KW-0812">Transmembrane</keyword>
<comment type="caution">
    <text evidence="8">The sequence shown here is derived from an EMBL/GenBank/DDBJ whole genome shotgun (WGS) entry which is preliminary data.</text>
</comment>
<comment type="subcellular location">
    <subcellularLocation>
        <location evidence="1">Membrane</location>
        <topology evidence="1">Multi-pass membrane protein</topology>
    </subcellularLocation>
</comment>
<evidence type="ECO:0000256" key="6">
    <source>
        <dbReference type="SAM" id="MobiDB-lite"/>
    </source>
</evidence>
<dbReference type="PANTHER" id="PTHR21355:SF16">
    <property type="entry name" value="LMBR1-LIKE MEMBRANE PROTEIN"/>
    <property type="match status" value="1"/>
</dbReference>
<feature type="region of interest" description="Disordered" evidence="6">
    <location>
        <begin position="9"/>
        <end position="75"/>
    </location>
</feature>
<dbReference type="InterPro" id="IPR051584">
    <property type="entry name" value="GPCR-associated_LMBR1"/>
</dbReference>
<protein>
    <submittedName>
        <fullName evidence="8">Uncharacterized protein</fullName>
    </submittedName>
</protein>
<proteinExistence type="inferred from homology"/>
<evidence type="ECO:0000256" key="3">
    <source>
        <dbReference type="ARBA" id="ARBA00022692"/>
    </source>
</evidence>
<evidence type="ECO:0000313" key="8">
    <source>
        <dbReference type="EMBL" id="KAG0513480.1"/>
    </source>
</evidence>
<keyword evidence="5 7" id="KW-0472">Membrane</keyword>
<feature type="transmembrane region" description="Helical" evidence="7">
    <location>
        <begin position="133"/>
        <end position="154"/>
    </location>
</feature>
<evidence type="ECO:0000256" key="1">
    <source>
        <dbReference type="ARBA" id="ARBA00004141"/>
    </source>
</evidence>
<name>A0A921Q332_SORBI</name>
<comment type="similarity">
    <text evidence="2">Belongs to the LIMR family.</text>
</comment>
<organism evidence="8 9">
    <name type="scientific">Sorghum bicolor</name>
    <name type="common">Sorghum</name>
    <name type="synonym">Sorghum vulgare</name>
    <dbReference type="NCBI Taxonomy" id="4558"/>
    <lineage>
        <taxon>Eukaryota</taxon>
        <taxon>Viridiplantae</taxon>
        <taxon>Streptophyta</taxon>
        <taxon>Embryophyta</taxon>
        <taxon>Tracheophyta</taxon>
        <taxon>Spermatophyta</taxon>
        <taxon>Magnoliopsida</taxon>
        <taxon>Liliopsida</taxon>
        <taxon>Poales</taxon>
        <taxon>Poaceae</taxon>
        <taxon>PACMAD clade</taxon>
        <taxon>Panicoideae</taxon>
        <taxon>Andropogonodae</taxon>
        <taxon>Andropogoneae</taxon>
        <taxon>Sorghinae</taxon>
        <taxon>Sorghum</taxon>
    </lineage>
</organism>
<evidence type="ECO:0000256" key="7">
    <source>
        <dbReference type="SAM" id="Phobius"/>
    </source>
</evidence>
<dbReference type="PANTHER" id="PTHR21355">
    <property type="entry name" value="G-PROTEIN COUPLED RECEPTOR-ASSOCIATED PROTEIN LMBRD2"/>
    <property type="match status" value="1"/>
</dbReference>
<gene>
    <name evidence="8" type="ORF">BDA96_10G106000</name>
</gene>
<feature type="transmembrane region" description="Helical" evidence="7">
    <location>
        <begin position="105"/>
        <end position="127"/>
    </location>
</feature>
<reference evidence="8" key="1">
    <citation type="journal article" date="2019" name="BMC Genomics">
        <title>A new reference genome for Sorghum bicolor reveals high levels of sequence similarity between sweet and grain genotypes: implications for the genetics of sugar metabolism.</title>
        <authorList>
            <person name="Cooper E.A."/>
            <person name="Brenton Z.W."/>
            <person name="Flinn B.S."/>
            <person name="Jenkins J."/>
            <person name="Shu S."/>
            <person name="Flowers D."/>
            <person name="Luo F."/>
            <person name="Wang Y."/>
            <person name="Xia P."/>
            <person name="Barry K."/>
            <person name="Daum C."/>
            <person name="Lipzen A."/>
            <person name="Yoshinaga Y."/>
            <person name="Schmutz J."/>
            <person name="Saski C."/>
            <person name="Vermerris W."/>
            <person name="Kresovich S."/>
        </authorList>
    </citation>
    <scope>NUCLEOTIDE SEQUENCE</scope>
</reference>